<reference evidence="1" key="1">
    <citation type="submission" date="2020-12" db="EMBL/GenBank/DDBJ databases">
        <title>Antrihabitans popcorni sp. nov. and Antrihabitans auranticaus sp. nov., isolated from a larva cave.</title>
        <authorList>
            <person name="Lee S.D."/>
            <person name="Kim I.S."/>
        </authorList>
    </citation>
    <scope>NUCLEOTIDE SEQUENCE</scope>
    <source>
        <strain evidence="1">YC3-6</strain>
    </source>
</reference>
<organism evidence="1 2">
    <name type="scientific">Antrihabitans stalagmiti</name>
    <dbReference type="NCBI Taxonomy" id="2799499"/>
    <lineage>
        <taxon>Bacteria</taxon>
        <taxon>Bacillati</taxon>
        <taxon>Actinomycetota</taxon>
        <taxon>Actinomycetes</taxon>
        <taxon>Mycobacteriales</taxon>
        <taxon>Nocardiaceae</taxon>
        <taxon>Antrihabitans</taxon>
    </lineage>
</organism>
<evidence type="ECO:0000313" key="2">
    <source>
        <dbReference type="Proteomes" id="UP000655868"/>
    </source>
</evidence>
<evidence type="ECO:0000313" key="1">
    <source>
        <dbReference type="EMBL" id="MBJ8340517.1"/>
    </source>
</evidence>
<dbReference type="Proteomes" id="UP000655868">
    <property type="component" value="Unassembled WGS sequence"/>
</dbReference>
<protein>
    <recommendedName>
        <fullName evidence="3">Heavy-metal-associated domain-containing protein</fullName>
    </recommendedName>
</protein>
<accession>A0A934U4N1</accession>
<dbReference type="EMBL" id="JAEMNV010000005">
    <property type="protein sequence ID" value="MBJ8340517.1"/>
    <property type="molecule type" value="Genomic_DNA"/>
</dbReference>
<dbReference type="AlphaFoldDB" id="A0A934U4N1"/>
<sequence>MRTPVKLGLYGAGLVAVLGVAFGVGSLVGEPTETAPAHTDAHGGGHDAAVPNGTVDTLDGYTLGRISAPTDAGVAGRLSFRILDASNGDVTAFDTLHEKQLHLIIVKSDTSQYRHLHPTLTPDGTWTVDWTWPTGGAYRVFADFAPTGGSGQVTLGRTLEISGPDAETPLPAASTTAVVDDYTVTLDGQLSTDGGPLTFTVTRAGEPVRDLEAYLGANGHLVALRATDLAYLHVHPDEQTDAGPDIAFHAQAISTDNHRLFLEFKHAGVVRTAAFTLHAHGEHS</sequence>
<proteinExistence type="predicted"/>
<dbReference type="RefSeq" id="WP_199705405.1">
    <property type="nucleotide sequence ID" value="NZ_JAEMNV010000005.1"/>
</dbReference>
<keyword evidence="2" id="KW-1185">Reference proteome</keyword>
<comment type="caution">
    <text evidence="1">The sequence shown here is derived from an EMBL/GenBank/DDBJ whole genome shotgun (WGS) entry which is preliminary data.</text>
</comment>
<evidence type="ECO:0008006" key="3">
    <source>
        <dbReference type="Google" id="ProtNLM"/>
    </source>
</evidence>
<gene>
    <name evidence="1" type="ORF">JGU71_16625</name>
</gene>
<name>A0A934U4N1_9NOCA</name>